<reference evidence="2" key="1">
    <citation type="submission" date="2019-12" db="EMBL/GenBank/DDBJ databases">
        <title>Whole-genome sequence of Halomicrobium mukohataei pws1.</title>
        <authorList>
            <person name="Verma D.K."/>
            <person name="Gopal K."/>
            <person name="Prasad E.S."/>
        </authorList>
    </citation>
    <scope>NUCLEOTIDE SEQUENCE</scope>
    <source>
        <strain evidence="2">Pws1</strain>
    </source>
</reference>
<dbReference type="RefSeq" id="WP_170093524.1">
    <property type="nucleotide sequence ID" value="NZ_WOYG01000001.1"/>
</dbReference>
<sequence length="343" mass="36298">MPTADSDVGAGTMRERADESRWKLWLLLGADRRVVAALALLSVFLALVGLSQVVGTDLRAAIGSSDPVETLFQGLLTAIITGVTLVVTLSQLVLSQELGALGDQRERMDGAMSFQRSVESVIDSDVSPPDPASFLRSLVAAVGRQAATLQTAAEGSGDERLRSFADDLVADADAVGDDLEDTQFGTFEVVFAALNFNYASKIYEARRLRAADGTGDDAAETLDDLVETLTLFGPAREHVKTLYFQWELIELSRAIAYAAIPALIVSAGMILYGGQTAVVQGGVLGVDSVVWLVSAATTVALVPFVLLLAYILRIVTVAKRTLSIGPLVLRDTVHSGGDENGDA</sequence>
<evidence type="ECO:0000313" key="2">
    <source>
        <dbReference type="EMBL" id="NLV09721.1"/>
    </source>
</evidence>
<dbReference type="EMBL" id="WOYG01000001">
    <property type="protein sequence ID" value="NLV09721.1"/>
    <property type="molecule type" value="Genomic_DNA"/>
</dbReference>
<keyword evidence="1" id="KW-0472">Membrane</keyword>
<feature type="transmembrane region" description="Helical" evidence="1">
    <location>
        <begin position="289"/>
        <end position="312"/>
    </location>
</feature>
<keyword evidence="1" id="KW-1133">Transmembrane helix</keyword>
<proteinExistence type="predicted"/>
<evidence type="ECO:0000256" key="1">
    <source>
        <dbReference type="SAM" id="Phobius"/>
    </source>
</evidence>
<dbReference type="AlphaFoldDB" id="A0A847UF41"/>
<feature type="transmembrane region" description="Helical" evidence="1">
    <location>
        <begin position="254"/>
        <end position="274"/>
    </location>
</feature>
<dbReference type="Pfam" id="PF25927">
    <property type="entry name" value="DUF7972"/>
    <property type="match status" value="1"/>
</dbReference>
<feature type="transmembrane region" description="Helical" evidence="1">
    <location>
        <begin position="74"/>
        <end position="94"/>
    </location>
</feature>
<gene>
    <name evidence="2" type="ORF">GOC74_07235</name>
</gene>
<keyword evidence="1" id="KW-0812">Transmembrane</keyword>
<evidence type="ECO:0000313" key="3">
    <source>
        <dbReference type="Proteomes" id="UP000608662"/>
    </source>
</evidence>
<accession>A0A847UF41</accession>
<dbReference type="InterPro" id="IPR058278">
    <property type="entry name" value="DUF7972"/>
</dbReference>
<name>A0A847UF41_9EURY</name>
<feature type="transmembrane region" description="Helical" evidence="1">
    <location>
        <begin position="34"/>
        <end position="54"/>
    </location>
</feature>
<dbReference type="Proteomes" id="UP000608662">
    <property type="component" value="Unassembled WGS sequence"/>
</dbReference>
<organism evidence="2 3">
    <name type="scientific">Halomicrobium mukohataei</name>
    <dbReference type="NCBI Taxonomy" id="57705"/>
    <lineage>
        <taxon>Archaea</taxon>
        <taxon>Methanobacteriati</taxon>
        <taxon>Methanobacteriota</taxon>
        <taxon>Stenosarchaea group</taxon>
        <taxon>Halobacteria</taxon>
        <taxon>Halobacteriales</taxon>
        <taxon>Haloarculaceae</taxon>
        <taxon>Halomicrobium</taxon>
    </lineage>
</organism>
<comment type="caution">
    <text evidence="2">The sequence shown here is derived from an EMBL/GenBank/DDBJ whole genome shotgun (WGS) entry which is preliminary data.</text>
</comment>
<protein>
    <submittedName>
        <fullName evidence="2">Uncharacterized protein</fullName>
    </submittedName>
</protein>
<dbReference type="OrthoDB" id="202254at2157"/>